<evidence type="ECO:0000313" key="2">
    <source>
        <dbReference type="Proteomes" id="UP000499080"/>
    </source>
</evidence>
<keyword evidence="2" id="KW-1185">Reference proteome</keyword>
<accession>A0A4Y2LJ10</accession>
<sequence length="83" mass="9583">MHRGLGGPCGKSRPGLVDSNFRITEECRYLKPTKHLVEHFSPRPADLELLDTTECRNRIPISRAVFIPMTRVAERLPRLRDEE</sequence>
<evidence type="ECO:0000313" key="1">
    <source>
        <dbReference type="EMBL" id="GBN13546.1"/>
    </source>
</evidence>
<dbReference type="Proteomes" id="UP000499080">
    <property type="component" value="Unassembled WGS sequence"/>
</dbReference>
<name>A0A4Y2LJ10_ARAVE</name>
<reference evidence="1 2" key="1">
    <citation type="journal article" date="2019" name="Sci. Rep.">
        <title>Orb-weaving spider Araneus ventricosus genome elucidates the spidroin gene catalogue.</title>
        <authorList>
            <person name="Kono N."/>
            <person name="Nakamura H."/>
            <person name="Ohtoshi R."/>
            <person name="Moran D.A.P."/>
            <person name="Shinohara A."/>
            <person name="Yoshida Y."/>
            <person name="Fujiwara M."/>
            <person name="Mori M."/>
            <person name="Tomita M."/>
            <person name="Arakawa K."/>
        </authorList>
    </citation>
    <scope>NUCLEOTIDE SEQUENCE [LARGE SCALE GENOMIC DNA]</scope>
</reference>
<dbReference type="EMBL" id="BGPR01005803">
    <property type="protein sequence ID" value="GBN13546.1"/>
    <property type="molecule type" value="Genomic_DNA"/>
</dbReference>
<protein>
    <submittedName>
        <fullName evidence="1">Uncharacterized protein</fullName>
    </submittedName>
</protein>
<organism evidence="1 2">
    <name type="scientific">Araneus ventricosus</name>
    <name type="common">Orbweaver spider</name>
    <name type="synonym">Epeira ventricosa</name>
    <dbReference type="NCBI Taxonomy" id="182803"/>
    <lineage>
        <taxon>Eukaryota</taxon>
        <taxon>Metazoa</taxon>
        <taxon>Ecdysozoa</taxon>
        <taxon>Arthropoda</taxon>
        <taxon>Chelicerata</taxon>
        <taxon>Arachnida</taxon>
        <taxon>Araneae</taxon>
        <taxon>Araneomorphae</taxon>
        <taxon>Entelegynae</taxon>
        <taxon>Araneoidea</taxon>
        <taxon>Araneidae</taxon>
        <taxon>Araneus</taxon>
    </lineage>
</organism>
<proteinExistence type="predicted"/>
<gene>
    <name evidence="1" type="ORF">AVEN_33153_1</name>
</gene>
<dbReference type="AlphaFoldDB" id="A0A4Y2LJ10"/>
<comment type="caution">
    <text evidence="1">The sequence shown here is derived from an EMBL/GenBank/DDBJ whole genome shotgun (WGS) entry which is preliminary data.</text>
</comment>